<dbReference type="Gene3D" id="2.60.260.20">
    <property type="entry name" value="Urease metallochaperone UreE, N-terminal domain"/>
    <property type="match status" value="2"/>
</dbReference>
<evidence type="ECO:0000313" key="4">
    <source>
        <dbReference type="EMBL" id="KAI6655553.1"/>
    </source>
</evidence>
<comment type="caution">
    <text evidence="4">The sequence shown here is derived from an EMBL/GenBank/DDBJ whole genome shotgun (WGS) entry which is preliminary data.</text>
</comment>
<dbReference type="GO" id="GO:0051082">
    <property type="term" value="F:unfolded protein binding"/>
    <property type="evidence" value="ECO:0007669"/>
    <property type="project" value="InterPro"/>
</dbReference>
<organism evidence="4 5">
    <name type="scientific">Oopsacas minuta</name>
    <dbReference type="NCBI Taxonomy" id="111878"/>
    <lineage>
        <taxon>Eukaryota</taxon>
        <taxon>Metazoa</taxon>
        <taxon>Porifera</taxon>
        <taxon>Hexactinellida</taxon>
        <taxon>Hexasterophora</taxon>
        <taxon>Lyssacinosida</taxon>
        <taxon>Leucopsacidae</taxon>
        <taxon>Oopsacas</taxon>
    </lineage>
</organism>
<dbReference type="SUPFAM" id="SSF49493">
    <property type="entry name" value="HSP40/DnaJ peptide-binding domain"/>
    <property type="match status" value="2"/>
</dbReference>
<dbReference type="Gene3D" id="1.10.287.110">
    <property type="entry name" value="DnaJ domain"/>
    <property type="match status" value="1"/>
</dbReference>
<gene>
    <name evidence="4" type="ORF">LOD99_2052</name>
</gene>
<dbReference type="InterPro" id="IPR036869">
    <property type="entry name" value="J_dom_sf"/>
</dbReference>
<dbReference type="Pfam" id="PF01556">
    <property type="entry name" value="DnaJ_C"/>
    <property type="match status" value="1"/>
</dbReference>
<dbReference type="InterPro" id="IPR002939">
    <property type="entry name" value="DnaJ_C"/>
</dbReference>
<keyword evidence="5" id="KW-1185">Reference proteome</keyword>
<dbReference type="InterPro" id="IPR051736">
    <property type="entry name" value="DnaJ-B11-like"/>
</dbReference>
<dbReference type="EMBL" id="JAKMXF010000188">
    <property type="protein sequence ID" value="KAI6655553.1"/>
    <property type="molecule type" value="Genomic_DNA"/>
</dbReference>
<dbReference type="CDD" id="cd10747">
    <property type="entry name" value="DnaJ_C"/>
    <property type="match status" value="1"/>
</dbReference>
<dbReference type="InterPro" id="IPR001623">
    <property type="entry name" value="DnaJ_domain"/>
</dbReference>
<protein>
    <submittedName>
        <fullName evidence="4">DnaJ-like protein subfamily B member 11</fullName>
    </submittedName>
</protein>
<evidence type="ECO:0000259" key="3">
    <source>
        <dbReference type="PROSITE" id="PS50076"/>
    </source>
</evidence>
<reference evidence="4 5" key="1">
    <citation type="journal article" date="2023" name="BMC Biol.">
        <title>The compact genome of the sponge Oopsacas minuta (Hexactinellida) is lacking key metazoan core genes.</title>
        <authorList>
            <person name="Santini S."/>
            <person name="Schenkelaars Q."/>
            <person name="Jourda C."/>
            <person name="Duchesne M."/>
            <person name="Belahbib H."/>
            <person name="Rocher C."/>
            <person name="Selva M."/>
            <person name="Riesgo A."/>
            <person name="Vervoort M."/>
            <person name="Leys S.P."/>
            <person name="Kodjabachian L."/>
            <person name="Le Bivic A."/>
            <person name="Borchiellini C."/>
            <person name="Claverie J.M."/>
            <person name="Renard E."/>
        </authorList>
    </citation>
    <scope>NUCLEOTIDE SEQUENCE [LARGE SCALE GENOMIC DNA]</scope>
    <source>
        <strain evidence="4">SPO-2</strain>
    </source>
</reference>
<dbReference type="AlphaFoldDB" id="A0AAV7K450"/>
<evidence type="ECO:0000256" key="1">
    <source>
        <dbReference type="ARBA" id="ARBA00022729"/>
    </source>
</evidence>
<dbReference type="SMART" id="SM00271">
    <property type="entry name" value="DnaJ"/>
    <property type="match status" value="1"/>
</dbReference>
<feature type="signal peptide" evidence="2">
    <location>
        <begin position="1"/>
        <end position="21"/>
    </location>
</feature>
<evidence type="ECO:0000256" key="2">
    <source>
        <dbReference type="SAM" id="SignalP"/>
    </source>
</evidence>
<name>A0AAV7K450_9METZ</name>
<dbReference type="SUPFAM" id="SSF46565">
    <property type="entry name" value="Chaperone J-domain"/>
    <property type="match status" value="1"/>
</dbReference>
<sequence>MRIYILVFLVAALLGALLVECGRDFYKILGVSRSATRHQIKKAYRALAMIHHPDRSSDPDSEEKFHDIGAAYEVLNDKEKRKIYDERGEEGLSGNRHGGGDVFSSFFGGFGFGFGGGQRQGHHETPRGADVLLEVLVTLEELYNGEFVEFLRSKPVYQETSGTRKCRCTSKMVTRQLGPGQFQMFPEEVCDSCPNKRLVTEERNLEFEIEPGMSNGQQYRFNGEGEPHIDGDPGDFIVQIQTNKHVIFERKEHDLYTNISITLRDALTGFKMNLTHLDGHKVSVVKDTVTAHGDIITILNEGMPFYDHYTRRGNLYITFEVEFPVKTFSPTEAENIVTLLGQNSEQSAYNGL</sequence>
<proteinExistence type="predicted"/>
<dbReference type="Pfam" id="PF00226">
    <property type="entry name" value="DnaJ"/>
    <property type="match status" value="1"/>
</dbReference>
<dbReference type="PANTHER" id="PTHR44298:SF1">
    <property type="entry name" value="DNAJ HOMOLOG SUBFAMILY B MEMBER 11"/>
    <property type="match status" value="1"/>
</dbReference>
<dbReference type="FunFam" id="2.60.260.20:FF:000013">
    <property type="entry name" value="DnaJ subfamily B member 11"/>
    <property type="match status" value="1"/>
</dbReference>
<dbReference type="InterPro" id="IPR008971">
    <property type="entry name" value="HSP40/DnaJ_pept-bd"/>
</dbReference>
<dbReference type="CDD" id="cd06257">
    <property type="entry name" value="DnaJ"/>
    <property type="match status" value="1"/>
</dbReference>
<dbReference type="PROSITE" id="PS00636">
    <property type="entry name" value="DNAJ_1"/>
    <property type="match status" value="1"/>
</dbReference>
<evidence type="ECO:0000313" key="5">
    <source>
        <dbReference type="Proteomes" id="UP001165289"/>
    </source>
</evidence>
<dbReference type="GO" id="GO:0006457">
    <property type="term" value="P:protein folding"/>
    <property type="evidence" value="ECO:0007669"/>
    <property type="project" value="InterPro"/>
</dbReference>
<dbReference type="PROSITE" id="PS50076">
    <property type="entry name" value="DNAJ_2"/>
    <property type="match status" value="1"/>
</dbReference>
<dbReference type="PANTHER" id="PTHR44298">
    <property type="entry name" value="DNAJ HOMOLOG SUBFAMILY B MEMBER 11"/>
    <property type="match status" value="1"/>
</dbReference>
<feature type="domain" description="J" evidence="3">
    <location>
        <begin position="24"/>
        <end position="88"/>
    </location>
</feature>
<dbReference type="GO" id="GO:0005783">
    <property type="term" value="C:endoplasmic reticulum"/>
    <property type="evidence" value="ECO:0007669"/>
    <property type="project" value="TreeGrafter"/>
</dbReference>
<accession>A0AAV7K450</accession>
<feature type="chain" id="PRO_5043854684" evidence="2">
    <location>
        <begin position="22"/>
        <end position="352"/>
    </location>
</feature>
<keyword evidence="1 2" id="KW-0732">Signal</keyword>
<dbReference type="GO" id="GO:0051787">
    <property type="term" value="F:misfolded protein binding"/>
    <property type="evidence" value="ECO:0007669"/>
    <property type="project" value="TreeGrafter"/>
</dbReference>
<dbReference type="InterPro" id="IPR018253">
    <property type="entry name" value="DnaJ_domain_CS"/>
</dbReference>
<dbReference type="Proteomes" id="UP001165289">
    <property type="component" value="Unassembled WGS sequence"/>
</dbReference>
<dbReference type="PRINTS" id="PR00625">
    <property type="entry name" value="JDOMAIN"/>
</dbReference>